<dbReference type="STRING" id="308853.SAMN05421752_11131"/>
<dbReference type="EMBL" id="FTNR01000011">
    <property type="protein sequence ID" value="SIS10198.1"/>
    <property type="molecule type" value="Genomic_DNA"/>
</dbReference>
<name>A0A1N7GCD8_9EURY</name>
<protein>
    <submittedName>
        <fullName evidence="1">Uncharacterized protein</fullName>
    </submittedName>
</protein>
<sequence>MGLLDRILGRDTDETDDDCCCGVEIEELDSSDDD</sequence>
<reference evidence="2" key="1">
    <citation type="submission" date="2017-01" db="EMBL/GenBank/DDBJ databases">
        <authorList>
            <person name="Varghese N."/>
            <person name="Submissions S."/>
        </authorList>
    </citation>
    <scope>NUCLEOTIDE SEQUENCE [LARGE SCALE GENOMIC DNA]</scope>
    <source>
        <strain evidence="2">type strain: HArc-</strain>
    </source>
</reference>
<dbReference type="Proteomes" id="UP000185936">
    <property type="component" value="Unassembled WGS sequence"/>
</dbReference>
<accession>A0A1N7GCD8</accession>
<gene>
    <name evidence="1" type="ORF">SAMN05421752_11131</name>
</gene>
<organism evidence="1 2">
    <name type="scientific">Natronorubrum thiooxidans</name>
    <dbReference type="NCBI Taxonomy" id="308853"/>
    <lineage>
        <taxon>Archaea</taxon>
        <taxon>Methanobacteriati</taxon>
        <taxon>Methanobacteriota</taxon>
        <taxon>Stenosarchaea group</taxon>
        <taxon>Halobacteria</taxon>
        <taxon>Halobacteriales</taxon>
        <taxon>Natrialbaceae</taxon>
        <taxon>Natronorubrum</taxon>
    </lineage>
</organism>
<keyword evidence="2" id="KW-1185">Reference proteome</keyword>
<evidence type="ECO:0000313" key="1">
    <source>
        <dbReference type="EMBL" id="SIS10198.1"/>
    </source>
</evidence>
<dbReference type="AlphaFoldDB" id="A0A1N7GCD8"/>
<evidence type="ECO:0000313" key="2">
    <source>
        <dbReference type="Proteomes" id="UP000185936"/>
    </source>
</evidence>
<proteinExistence type="predicted"/>